<reference evidence="4 5" key="1">
    <citation type="submission" date="2020-08" db="EMBL/GenBank/DDBJ databases">
        <title>A Genomic Blueprint of the Chicken Gut Microbiome.</title>
        <authorList>
            <person name="Gilroy R."/>
            <person name="Ravi A."/>
            <person name="Getino M."/>
            <person name="Pursley I."/>
            <person name="Horton D.L."/>
            <person name="Alikhan N.-F."/>
            <person name="Baker D."/>
            <person name="Gharbi K."/>
            <person name="Hall N."/>
            <person name="Watson M."/>
            <person name="Adriaenssens E.M."/>
            <person name="Foster-Nyarko E."/>
            <person name="Jarju S."/>
            <person name="Secka A."/>
            <person name="Antonio M."/>
            <person name="Oren A."/>
            <person name="Chaudhuri R."/>
            <person name="La Ragione R.M."/>
            <person name="Hildebrand F."/>
            <person name="Pallen M.J."/>
        </authorList>
    </citation>
    <scope>NUCLEOTIDE SEQUENCE [LARGE SCALE GENOMIC DNA]</scope>
    <source>
        <strain evidence="4 5">Sa5YUA1</strain>
    </source>
</reference>
<dbReference type="SUPFAM" id="SSF55811">
    <property type="entry name" value="Nudix"/>
    <property type="match status" value="1"/>
</dbReference>
<dbReference type="Gene3D" id="3.40.50.1000">
    <property type="entry name" value="HAD superfamily/HAD-like"/>
    <property type="match status" value="1"/>
</dbReference>
<dbReference type="GO" id="GO:0016787">
    <property type="term" value="F:hydrolase activity"/>
    <property type="evidence" value="ECO:0007669"/>
    <property type="project" value="UniProtKB-KW"/>
</dbReference>
<dbReference type="InterPro" id="IPR059176">
    <property type="entry name" value="UDP-X_N"/>
</dbReference>
<protein>
    <submittedName>
        <fullName evidence="4">NUDIX hydrolase N-terminal domain-containing protein</fullName>
    </submittedName>
</protein>
<accession>A0ABR8QQE8</accession>
<dbReference type="CDD" id="cd04672">
    <property type="entry name" value="NUDIX_CDP-Chase_like"/>
    <property type="match status" value="1"/>
</dbReference>
<dbReference type="InterPro" id="IPR041492">
    <property type="entry name" value="HAD_2"/>
</dbReference>
<comment type="cofactor">
    <cofactor evidence="1">
        <name>Mg(2+)</name>
        <dbReference type="ChEBI" id="CHEBI:18420"/>
    </cofactor>
</comment>
<dbReference type="NCBIfam" id="TIGR01509">
    <property type="entry name" value="HAD-SF-IA-v3"/>
    <property type="match status" value="1"/>
</dbReference>
<dbReference type="PANTHER" id="PTHR43046:SF16">
    <property type="entry name" value="ADP-RIBOSE PYROPHOSPHATASE YJHB-RELATED"/>
    <property type="match status" value="1"/>
</dbReference>
<dbReference type="InterPro" id="IPR015797">
    <property type="entry name" value="NUDIX_hydrolase-like_dom_sf"/>
</dbReference>
<dbReference type="InterPro" id="IPR006439">
    <property type="entry name" value="HAD-SF_hydro_IA"/>
</dbReference>
<proteinExistence type="predicted"/>
<keyword evidence="5" id="KW-1185">Reference proteome</keyword>
<dbReference type="Pfam" id="PF13419">
    <property type="entry name" value="HAD_2"/>
    <property type="match status" value="1"/>
</dbReference>
<dbReference type="Proteomes" id="UP000657931">
    <property type="component" value="Unassembled WGS sequence"/>
</dbReference>
<evidence type="ECO:0000256" key="2">
    <source>
        <dbReference type="ARBA" id="ARBA00022801"/>
    </source>
</evidence>
<evidence type="ECO:0000259" key="3">
    <source>
        <dbReference type="PROSITE" id="PS51462"/>
    </source>
</evidence>
<keyword evidence="2 4" id="KW-0378">Hydrolase</keyword>
<dbReference type="Gene3D" id="6.10.250.1120">
    <property type="match status" value="1"/>
</dbReference>
<dbReference type="PROSITE" id="PS51462">
    <property type="entry name" value="NUDIX"/>
    <property type="match status" value="1"/>
</dbReference>
<evidence type="ECO:0000313" key="5">
    <source>
        <dbReference type="Proteomes" id="UP000657931"/>
    </source>
</evidence>
<dbReference type="PANTHER" id="PTHR43046">
    <property type="entry name" value="GDP-MANNOSE MANNOSYL HYDROLASE"/>
    <property type="match status" value="1"/>
</dbReference>
<dbReference type="Pfam" id="PF12535">
    <property type="entry name" value="Nudix_N"/>
    <property type="match status" value="1"/>
</dbReference>
<dbReference type="EMBL" id="JACSQT010000005">
    <property type="protein sequence ID" value="MBD7937772.1"/>
    <property type="molecule type" value="Genomic_DNA"/>
</dbReference>
<evidence type="ECO:0000313" key="4">
    <source>
        <dbReference type="EMBL" id="MBD7937772.1"/>
    </source>
</evidence>
<dbReference type="SUPFAM" id="SSF56784">
    <property type="entry name" value="HAD-like"/>
    <property type="match status" value="1"/>
</dbReference>
<dbReference type="InterPro" id="IPR036412">
    <property type="entry name" value="HAD-like_sf"/>
</dbReference>
<dbReference type="InterPro" id="IPR000086">
    <property type="entry name" value="NUDIX_hydrolase_dom"/>
</dbReference>
<dbReference type="InterPro" id="IPR023214">
    <property type="entry name" value="HAD_sf"/>
</dbReference>
<feature type="domain" description="Nudix hydrolase" evidence="3">
    <location>
        <begin position="178"/>
        <end position="304"/>
    </location>
</feature>
<comment type="caution">
    <text evidence="4">The sequence shown here is derived from an EMBL/GenBank/DDBJ whole genome shotgun (WGS) entry which is preliminary data.</text>
</comment>
<organism evidence="4 5">
    <name type="scientific">Cytobacillus stercorigallinarum</name>
    <dbReference type="NCBI Taxonomy" id="2762240"/>
    <lineage>
        <taxon>Bacteria</taxon>
        <taxon>Bacillati</taxon>
        <taxon>Bacillota</taxon>
        <taxon>Bacilli</taxon>
        <taxon>Bacillales</taxon>
        <taxon>Bacillaceae</taxon>
        <taxon>Cytobacillus</taxon>
    </lineage>
</organism>
<sequence length="317" mass="35617">MGIVTGKAQRSLQISLKQLQMGDYFDVMITGDDVEKPKPHPEGIEKALYRLKVIPSEATFIDDSEADILAGKAAGVTAKWLEETQTTAFQPQANIELNECNTLLQFIKGDEIMADKWLIWARKIQAISQSGLAFSKDIYDIERYEQLKELSAEIISEYSEQSTDDIVAVLSNESGYQTPKVDVRGVVFQNNKILLVKEKFDNKWALPGGFCDVGLSASENVIKEIQEESGFICVAKRLIALLDMNKHPHPQQLFHYYKIFILCEISGGQAACGIETEAIDFFAEDNLPPLSLNRNTREQIKMAFDFLKDSHGFPIID</sequence>
<evidence type="ECO:0000256" key="1">
    <source>
        <dbReference type="ARBA" id="ARBA00001946"/>
    </source>
</evidence>
<name>A0ABR8QQE8_9BACI</name>
<gene>
    <name evidence="4" type="ORF">H9655_12140</name>
</gene>
<dbReference type="Gene3D" id="3.90.79.10">
    <property type="entry name" value="Nucleoside Triphosphate Pyrophosphohydrolase"/>
    <property type="match status" value="1"/>
</dbReference>
<dbReference type="Pfam" id="PF00293">
    <property type="entry name" value="NUDIX"/>
    <property type="match status" value="1"/>
</dbReference>